<dbReference type="EMBL" id="JADGJD010000610">
    <property type="protein sequence ID" value="KAJ3049687.1"/>
    <property type="molecule type" value="Genomic_DNA"/>
</dbReference>
<feature type="domain" description="RRM" evidence="3">
    <location>
        <begin position="26"/>
        <end position="104"/>
    </location>
</feature>
<feature type="region of interest" description="Disordered" evidence="2">
    <location>
        <begin position="1"/>
        <end position="31"/>
    </location>
</feature>
<feature type="compositionally biased region" description="Basic and acidic residues" evidence="2">
    <location>
        <begin position="128"/>
        <end position="139"/>
    </location>
</feature>
<dbReference type="PANTHER" id="PTHR48034">
    <property type="entry name" value="TRANSFORMER-2 SEX-DETERMINING PROTEIN-RELATED"/>
    <property type="match status" value="1"/>
</dbReference>
<dbReference type="InterPro" id="IPR035979">
    <property type="entry name" value="RBD_domain_sf"/>
</dbReference>
<comment type="caution">
    <text evidence="4">The sequence shown here is derived from an EMBL/GenBank/DDBJ whole genome shotgun (WGS) entry which is preliminary data.</text>
</comment>
<dbReference type="InterPro" id="IPR050441">
    <property type="entry name" value="RBM"/>
</dbReference>
<evidence type="ECO:0000259" key="3">
    <source>
        <dbReference type="PROSITE" id="PS50102"/>
    </source>
</evidence>
<accession>A0AAD5X160</accession>
<dbReference type="PROSITE" id="PS50102">
    <property type="entry name" value="RRM"/>
    <property type="match status" value="1"/>
</dbReference>
<feature type="compositionally biased region" description="Basic and acidic residues" evidence="2">
    <location>
        <begin position="1"/>
        <end position="15"/>
    </location>
</feature>
<gene>
    <name evidence="4" type="ORF">HK097_009352</name>
</gene>
<sequence>MSDRRDRGRDREPRRGGGAGGSDMPKSLFVRGLADGTRPEDLLAAFNRYGNVKDVYLPKDYYTGEPRGFAYIQYETQEEADLAYNKIEYITVNGEDLKLEWASGSRKRPEQMRARDDKPVSRRSVSPRGDRDSRGGDRHYRPRLRYCDPLSQVLCVK</sequence>
<protein>
    <recommendedName>
        <fullName evidence="3">RRM domain-containing protein</fullName>
    </recommendedName>
</protein>
<dbReference type="Gene3D" id="3.30.70.330">
    <property type="match status" value="1"/>
</dbReference>
<keyword evidence="1" id="KW-0694">RNA-binding</keyword>
<dbReference type="InterPro" id="IPR000504">
    <property type="entry name" value="RRM_dom"/>
</dbReference>
<proteinExistence type="predicted"/>
<dbReference type="GO" id="GO:0003723">
    <property type="term" value="F:RNA binding"/>
    <property type="evidence" value="ECO:0007669"/>
    <property type="project" value="UniProtKB-UniRule"/>
</dbReference>
<feature type="compositionally biased region" description="Basic and acidic residues" evidence="2">
    <location>
        <begin position="107"/>
        <end position="120"/>
    </location>
</feature>
<name>A0AAD5X160_9FUNG</name>
<keyword evidence="5" id="KW-1185">Reference proteome</keyword>
<reference evidence="4" key="1">
    <citation type="submission" date="2020-05" db="EMBL/GenBank/DDBJ databases">
        <title>Phylogenomic resolution of chytrid fungi.</title>
        <authorList>
            <person name="Stajich J.E."/>
            <person name="Amses K."/>
            <person name="Simmons R."/>
            <person name="Seto K."/>
            <person name="Myers J."/>
            <person name="Bonds A."/>
            <person name="Quandt C.A."/>
            <person name="Barry K."/>
            <person name="Liu P."/>
            <person name="Grigoriev I."/>
            <person name="Longcore J.E."/>
            <person name="James T.Y."/>
        </authorList>
    </citation>
    <scope>NUCLEOTIDE SEQUENCE</scope>
    <source>
        <strain evidence="4">JEL0318</strain>
    </source>
</reference>
<evidence type="ECO:0000256" key="2">
    <source>
        <dbReference type="SAM" id="MobiDB-lite"/>
    </source>
</evidence>
<dbReference type="SUPFAM" id="SSF54928">
    <property type="entry name" value="RNA-binding domain, RBD"/>
    <property type="match status" value="1"/>
</dbReference>
<evidence type="ECO:0000256" key="1">
    <source>
        <dbReference type="PROSITE-ProRule" id="PRU00176"/>
    </source>
</evidence>
<dbReference type="SMART" id="SM00360">
    <property type="entry name" value="RRM"/>
    <property type="match status" value="1"/>
</dbReference>
<dbReference type="Proteomes" id="UP001212841">
    <property type="component" value="Unassembled WGS sequence"/>
</dbReference>
<organism evidence="4 5">
    <name type="scientific">Rhizophlyctis rosea</name>
    <dbReference type="NCBI Taxonomy" id="64517"/>
    <lineage>
        <taxon>Eukaryota</taxon>
        <taxon>Fungi</taxon>
        <taxon>Fungi incertae sedis</taxon>
        <taxon>Chytridiomycota</taxon>
        <taxon>Chytridiomycota incertae sedis</taxon>
        <taxon>Chytridiomycetes</taxon>
        <taxon>Rhizophlyctidales</taxon>
        <taxon>Rhizophlyctidaceae</taxon>
        <taxon>Rhizophlyctis</taxon>
    </lineage>
</organism>
<evidence type="ECO:0000313" key="4">
    <source>
        <dbReference type="EMBL" id="KAJ3049687.1"/>
    </source>
</evidence>
<evidence type="ECO:0000313" key="5">
    <source>
        <dbReference type="Proteomes" id="UP001212841"/>
    </source>
</evidence>
<dbReference type="Pfam" id="PF00076">
    <property type="entry name" value="RRM_1"/>
    <property type="match status" value="1"/>
</dbReference>
<dbReference type="AlphaFoldDB" id="A0AAD5X160"/>
<dbReference type="InterPro" id="IPR012677">
    <property type="entry name" value="Nucleotide-bd_a/b_plait_sf"/>
</dbReference>
<feature type="region of interest" description="Disordered" evidence="2">
    <location>
        <begin position="100"/>
        <end position="143"/>
    </location>
</feature>